<dbReference type="EMBL" id="JASBWT010000016">
    <property type="protein sequence ID" value="KAJ9097590.1"/>
    <property type="molecule type" value="Genomic_DNA"/>
</dbReference>
<reference evidence="1" key="1">
    <citation type="submission" date="2023-04" db="EMBL/GenBank/DDBJ databases">
        <title>Draft Genome sequencing of Naganishia species isolated from polar environments using Oxford Nanopore Technology.</title>
        <authorList>
            <person name="Leo P."/>
            <person name="Venkateswaran K."/>
        </authorList>
    </citation>
    <scope>NUCLEOTIDE SEQUENCE</scope>
    <source>
        <strain evidence="1">MNA-CCFEE 5423</strain>
    </source>
</reference>
<accession>A0ACC2VF99</accession>
<comment type="caution">
    <text evidence="1">The sequence shown here is derived from an EMBL/GenBank/DDBJ whole genome shotgun (WGS) entry which is preliminary data.</text>
</comment>
<keyword evidence="2" id="KW-1185">Reference proteome</keyword>
<evidence type="ECO:0000313" key="1">
    <source>
        <dbReference type="EMBL" id="KAJ9097590.1"/>
    </source>
</evidence>
<sequence length="451" mass="52236">MPSKYGKKKAQQAAQESNRKVWRAQSGKSRLEGGSVKGPPLPPEIFAIIGEHLAGEHQLQSLSNLNLVNKLIHHATKPEEDWEEVSVESMREDRSSKSWTRYKDKIGRIPSACKYVKYLFFSPECNIEQIWIPSIFPSLKAWFRTNNKSSGDFTNICGSLHRPVSSYDLFAHILRTPLRQQFDTTTRACSPTFLRHLALHDHGCIYPDEQASRRRAVSGKLALRLSATILSWEKRNETSDGEGQSTRDITTLFELLKMVEWSAKALTARETLQWERGETFYDAEERWYGNDEEERLMSFSLGCDVDELRMEYLLEHFPRLVEEHPDVLRNRLQFNCTYPATPFKLLEMTTTFQKCYAAHPDRITTARRSTELVQVGPRGDQGTLKGFLSRCWRPKERKEGLLVEIKSEPLRLQAVFEEEEEREIVRRNEEAGLIWFSKVQWLHRGNVAISD</sequence>
<gene>
    <name evidence="1" type="ORF">QFC21_004624</name>
</gene>
<organism evidence="1 2">
    <name type="scientific">Naganishia friedmannii</name>
    <dbReference type="NCBI Taxonomy" id="89922"/>
    <lineage>
        <taxon>Eukaryota</taxon>
        <taxon>Fungi</taxon>
        <taxon>Dikarya</taxon>
        <taxon>Basidiomycota</taxon>
        <taxon>Agaricomycotina</taxon>
        <taxon>Tremellomycetes</taxon>
        <taxon>Filobasidiales</taxon>
        <taxon>Filobasidiaceae</taxon>
        <taxon>Naganishia</taxon>
    </lineage>
</organism>
<protein>
    <submittedName>
        <fullName evidence="1">Uncharacterized protein</fullName>
    </submittedName>
</protein>
<name>A0ACC2VF99_9TREE</name>
<evidence type="ECO:0000313" key="2">
    <source>
        <dbReference type="Proteomes" id="UP001227268"/>
    </source>
</evidence>
<dbReference type="Proteomes" id="UP001227268">
    <property type="component" value="Unassembled WGS sequence"/>
</dbReference>
<proteinExistence type="predicted"/>